<name>A0ABT8IR40_9BACL</name>
<proteinExistence type="predicted"/>
<dbReference type="Proteomes" id="UP001174196">
    <property type="component" value="Unassembled WGS sequence"/>
</dbReference>
<evidence type="ECO:0000313" key="1">
    <source>
        <dbReference type="EMBL" id="MDN4595210.1"/>
    </source>
</evidence>
<sequence>MWKCYIEFKVNDDTRFRQLQRFVKDFQRDRDEEIRETVDDSKWLDYFDEKMLQQFWWPTEKDWEEYTRIWESLTFEERQNDPRLQHPWEFTSWLDCIYTGEHKLLSCEKTSPNLARLEYLTLSWPYGSVDALRHIVQIFGFEIVREEV</sequence>
<dbReference type="RefSeq" id="WP_301240235.1">
    <property type="nucleotide sequence ID" value="NZ_JANRHH010000052.1"/>
</dbReference>
<organism evidence="1 2">
    <name type="scientific">Polycladomyces subterraneus</name>
    <dbReference type="NCBI Taxonomy" id="1016997"/>
    <lineage>
        <taxon>Bacteria</taxon>
        <taxon>Bacillati</taxon>
        <taxon>Bacillota</taxon>
        <taxon>Bacilli</taxon>
        <taxon>Bacillales</taxon>
        <taxon>Thermoactinomycetaceae</taxon>
        <taxon>Polycladomyces</taxon>
    </lineage>
</organism>
<dbReference type="EMBL" id="JANRHH010000052">
    <property type="protein sequence ID" value="MDN4595210.1"/>
    <property type="molecule type" value="Genomic_DNA"/>
</dbReference>
<reference evidence="1" key="1">
    <citation type="submission" date="2022-08" db="EMBL/GenBank/DDBJ databases">
        <title>Polycladomyces zharkentsis sp. nov., a novel thermophilic CMC and starch-degrading bacterium isolated from a geothermal spring in Kazakhstan.</title>
        <authorList>
            <person name="Mashzhan A."/>
            <person name="Kistaubaeva A."/>
            <person name="Javier-Lopez R."/>
            <person name="Birkeland N.-K."/>
        </authorList>
    </citation>
    <scope>NUCLEOTIDE SEQUENCE</scope>
    <source>
        <strain evidence="1">KSR 13</strain>
    </source>
</reference>
<protein>
    <submittedName>
        <fullName evidence="1">Uncharacterized protein</fullName>
    </submittedName>
</protein>
<keyword evidence="2" id="KW-1185">Reference proteome</keyword>
<gene>
    <name evidence="1" type="ORF">NWF35_15185</name>
</gene>
<accession>A0ABT8IR40</accession>
<comment type="caution">
    <text evidence="1">The sequence shown here is derived from an EMBL/GenBank/DDBJ whole genome shotgun (WGS) entry which is preliminary data.</text>
</comment>
<evidence type="ECO:0000313" key="2">
    <source>
        <dbReference type="Proteomes" id="UP001174196"/>
    </source>
</evidence>